<evidence type="ECO:0000259" key="2">
    <source>
        <dbReference type="SMART" id="SM00093"/>
    </source>
</evidence>
<dbReference type="InterPro" id="IPR042178">
    <property type="entry name" value="Serpin_sf_1"/>
</dbReference>
<dbReference type="SUPFAM" id="SSF56574">
    <property type="entry name" value="Serpins"/>
    <property type="match status" value="1"/>
</dbReference>
<dbReference type="GO" id="GO:0005615">
    <property type="term" value="C:extracellular space"/>
    <property type="evidence" value="ECO:0007669"/>
    <property type="project" value="InterPro"/>
</dbReference>
<sequence length="401" mass="46311">MCIRIGNHEYDPNYFTQSFINHSLSMTEGNLVTSPFGVFFMLCALLGSGGPRKNTSLEIGNAILGKYDHHHNDNNDWESLASDSVWLYRSTLDSLSAEITYIDNELSQVITLANGIYASDDLQINGEFEQLLSEYFDENIHRVNFTDQSTVMQTINQWISSKTNNLISQFFNYPHEILPNSLLNLFSVFYFKDVWEVPFMEMFTENATFEISSNRQIQVPIMFNEEELGYADFTLEGFEMISKSFKNTRFAFIVILPKEKWNLNYISQFLMGNQSLQNYIQQLKSERVSLKLPKFKLESTLDLENILKLHGIHDLFDPIKADLSGITSHSNIHVTSFRQKDVIRIDEVGMEARSVANAMFIPLSSYRNPIQFHITHPFICFVYDKELNLSLFAARVIKPLQ</sequence>
<dbReference type="FunCoup" id="A0A3Q0KJ19">
    <property type="interactions" value="112"/>
</dbReference>
<reference evidence="4" key="2">
    <citation type="submission" date="2018-12" db="UniProtKB">
        <authorList>
            <consortium name="WormBaseParasite"/>
        </authorList>
    </citation>
    <scope>IDENTIFICATION</scope>
    <source>
        <strain evidence="4">Puerto Rican</strain>
    </source>
</reference>
<dbReference type="Pfam" id="PF00079">
    <property type="entry name" value="Serpin"/>
    <property type="match status" value="1"/>
</dbReference>
<keyword evidence="3" id="KW-1185">Reference proteome</keyword>
<dbReference type="GO" id="GO:0004867">
    <property type="term" value="F:serine-type endopeptidase inhibitor activity"/>
    <property type="evidence" value="ECO:0007669"/>
    <property type="project" value="InterPro"/>
</dbReference>
<name>A0A3Q0KJ19_SCHMA</name>
<dbReference type="InterPro" id="IPR042185">
    <property type="entry name" value="Serpin_sf_2"/>
</dbReference>
<dbReference type="InterPro" id="IPR023796">
    <property type="entry name" value="Serpin_dom"/>
</dbReference>
<reference evidence="3" key="1">
    <citation type="journal article" date="2012" name="PLoS Negl. Trop. Dis.">
        <title>A systematically improved high quality genome and transcriptome of the human blood fluke Schistosoma mansoni.</title>
        <authorList>
            <person name="Protasio A.V."/>
            <person name="Tsai I.J."/>
            <person name="Babbage A."/>
            <person name="Nichol S."/>
            <person name="Hunt M."/>
            <person name="Aslett M.A."/>
            <person name="De Silva N."/>
            <person name="Velarde G.S."/>
            <person name="Anderson T.J."/>
            <person name="Clark R.C."/>
            <person name="Davidson C."/>
            <person name="Dillon G.P."/>
            <person name="Holroyd N.E."/>
            <person name="LoVerde P.T."/>
            <person name="Lloyd C."/>
            <person name="McQuillan J."/>
            <person name="Oliveira G."/>
            <person name="Otto T.D."/>
            <person name="Parker-Manuel S.J."/>
            <person name="Quail M.A."/>
            <person name="Wilson R.A."/>
            <person name="Zerlotini A."/>
            <person name="Dunne D.W."/>
            <person name="Berriman M."/>
        </authorList>
    </citation>
    <scope>NUCLEOTIDE SEQUENCE [LARGE SCALE GENOMIC DNA]</scope>
    <source>
        <strain evidence="3">Puerto Rican</strain>
    </source>
</reference>
<dbReference type="InterPro" id="IPR036186">
    <property type="entry name" value="Serpin_sf"/>
</dbReference>
<dbReference type="Proteomes" id="UP000008854">
    <property type="component" value="Unassembled WGS sequence"/>
</dbReference>
<organism evidence="3 4">
    <name type="scientific">Schistosoma mansoni</name>
    <name type="common">Blood fluke</name>
    <dbReference type="NCBI Taxonomy" id="6183"/>
    <lineage>
        <taxon>Eukaryota</taxon>
        <taxon>Metazoa</taxon>
        <taxon>Spiralia</taxon>
        <taxon>Lophotrochozoa</taxon>
        <taxon>Platyhelminthes</taxon>
        <taxon>Trematoda</taxon>
        <taxon>Digenea</taxon>
        <taxon>Strigeidida</taxon>
        <taxon>Schistosomatoidea</taxon>
        <taxon>Schistosomatidae</taxon>
        <taxon>Schistosoma</taxon>
    </lineage>
</organism>
<comment type="similarity">
    <text evidence="1">Belongs to the serpin family.</text>
</comment>
<evidence type="ECO:0000313" key="3">
    <source>
        <dbReference type="Proteomes" id="UP000008854"/>
    </source>
</evidence>
<proteinExistence type="inferred from homology"/>
<evidence type="ECO:0000313" key="4">
    <source>
        <dbReference type="WBParaSite" id="Smp_090090.1"/>
    </source>
</evidence>
<dbReference type="PANTHER" id="PTHR11461">
    <property type="entry name" value="SERINE PROTEASE INHIBITOR, SERPIN"/>
    <property type="match status" value="1"/>
</dbReference>
<dbReference type="PANTHER" id="PTHR11461:SF372">
    <property type="entry name" value="ACCESSORY GLAND PROTEIN ACP76A-RELATED"/>
    <property type="match status" value="1"/>
</dbReference>
<dbReference type="CDD" id="cd19582">
    <property type="entry name" value="serpinM_ShSPI"/>
    <property type="match status" value="1"/>
</dbReference>
<protein>
    <submittedName>
        <fullName evidence="4">Serpin, putative</fullName>
    </submittedName>
</protein>
<evidence type="ECO:0000256" key="1">
    <source>
        <dbReference type="RuleBase" id="RU000411"/>
    </source>
</evidence>
<accession>A0A3Q0KJ19</accession>
<feature type="domain" description="Serpin" evidence="2">
    <location>
        <begin position="16"/>
        <end position="399"/>
    </location>
</feature>
<dbReference type="Gene3D" id="3.30.497.10">
    <property type="entry name" value="Antithrombin, subunit I, domain 2"/>
    <property type="match status" value="1"/>
</dbReference>
<dbReference type="Gene3D" id="2.30.39.10">
    <property type="entry name" value="Alpha-1-antitrypsin, domain 1"/>
    <property type="match status" value="1"/>
</dbReference>
<dbReference type="InterPro" id="IPR000215">
    <property type="entry name" value="Serpin_fam"/>
</dbReference>
<dbReference type="InParanoid" id="A0A3Q0KJ19"/>
<dbReference type="WBParaSite" id="Smp_090090.1">
    <property type="protein sequence ID" value="Smp_090090.1"/>
    <property type="gene ID" value="Smp_090090"/>
</dbReference>
<dbReference type="AlphaFoldDB" id="A0A3Q0KJ19"/>
<dbReference type="SMART" id="SM00093">
    <property type="entry name" value="SERPIN"/>
    <property type="match status" value="1"/>
</dbReference>